<evidence type="ECO:0000256" key="1">
    <source>
        <dbReference type="SAM" id="MobiDB-lite"/>
    </source>
</evidence>
<keyword evidence="2" id="KW-0732">Signal</keyword>
<reference evidence="3 4" key="1">
    <citation type="journal article" date="2019" name="Emerg. Microbes Infect.">
        <title>Comprehensive subspecies identification of 175 nontuberculous mycobacteria species based on 7547 genomic profiles.</title>
        <authorList>
            <person name="Matsumoto Y."/>
            <person name="Kinjo T."/>
            <person name="Motooka D."/>
            <person name="Nabeya D."/>
            <person name="Jung N."/>
            <person name="Uechi K."/>
            <person name="Horii T."/>
            <person name="Iida T."/>
            <person name="Fujita J."/>
            <person name="Nakamura S."/>
        </authorList>
    </citation>
    <scope>NUCLEOTIDE SEQUENCE [LARGE SCALE GENOMIC DNA]</scope>
    <source>
        <strain evidence="3 4">JCM 17322</strain>
    </source>
</reference>
<keyword evidence="4" id="KW-1185">Reference proteome</keyword>
<comment type="caution">
    <text evidence="3">The sequence shown here is derived from an EMBL/GenBank/DDBJ whole genome shotgun (WGS) entry which is preliminary data.</text>
</comment>
<dbReference type="EMBL" id="BLKW01000004">
    <property type="protein sequence ID" value="GFG75437.1"/>
    <property type="molecule type" value="Genomic_DNA"/>
</dbReference>
<organism evidence="3 4">
    <name type="scientific">Mycobacterium botniense</name>
    <dbReference type="NCBI Taxonomy" id="84962"/>
    <lineage>
        <taxon>Bacteria</taxon>
        <taxon>Bacillati</taxon>
        <taxon>Actinomycetota</taxon>
        <taxon>Actinomycetes</taxon>
        <taxon>Mycobacteriales</taxon>
        <taxon>Mycobacteriaceae</taxon>
        <taxon>Mycobacterium</taxon>
    </lineage>
</organism>
<feature type="chain" id="PRO_5039707134" description="Lipoprotein LpqN" evidence="2">
    <location>
        <begin position="23"/>
        <end position="205"/>
    </location>
</feature>
<evidence type="ECO:0000256" key="2">
    <source>
        <dbReference type="SAM" id="SignalP"/>
    </source>
</evidence>
<sequence length="205" mass="20280">MKTSLSATTGVAVAIPLLALSAAGCHSSSKPSTATTASTPPSAASRGTAPTSANAPATDYTKLLIHATDINAPVTFTAGPPIQNPNGRQGAAMTFTEQDGDHVIRDTILILPDPAAAAGALAAAKAAPPLVDAGKPVAANVGAGGTIISGKSPNGSQGVTTLLFTEGRAFVTLEFDGPKDIAAPTDFVTDVGRKQDAAIKQGLSP</sequence>
<dbReference type="RefSeq" id="WP_163758163.1">
    <property type="nucleotide sequence ID" value="NZ_BLKW01000004.1"/>
</dbReference>
<protein>
    <recommendedName>
        <fullName evidence="5">Lipoprotein LpqN</fullName>
    </recommendedName>
</protein>
<feature type="region of interest" description="Disordered" evidence="1">
    <location>
        <begin position="28"/>
        <end position="55"/>
    </location>
</feature>
<gene>
    <name evidence="3" type="ORF">MBOT_28020</name>
</gene>
<accession>A0A7I9Y0D4</accession>
<name>A0A7I9Y0D4_9MYCO</name>
<evidence type="ECO:0000313" key="3">
    <source>
        <dbReference type="EMBL" id="GFG75437.1"/>
    </source>
</evidence>
<evidence type="ECO:0000313" key="4">
    <source>
        <dbReference type="Proteomes" id="UP000465361"/>
    </source>
</evidence>
<proteinExistence type="predicted"/>
<feature type="signal peptide" evidence="2">
    <location>
        <begin position="1"/>
        <end position="22"/>
    </location>
</feature>
<feature type="compositionally biased region" description="Low complexity" evidence="1">
    <location>
        <begin position="28"/>
        <end position="53"/>
    </location>
</feature>
<dbReference type="PROSITE" id="PS51257">
    <property type="entry name" value="PROKAR_LIPOPROTEIN"/>
    <property type="match status" value="1"/>
</dbReference>
<dbReference type="Proteomes" id="UP000465361">
    <property type="component" value="Unassembled WGS sequence"/>
</dbReference>
<dbReference type="AlphaFoldDB" id="A0A7I9Y0D4"/>
<evidence type="ECO:0008006" key="5">
    <source>
        <dbReference type="Google" id="ProtNLM"/>
    </source>
</evidence>